<dbReference type="Gene3D" id="3.90.25.10">
    <property type="entry name" value="UDP-galactose 4-epimerase, domain 1"/>
    <property type="match status" value="1"/>
</dbReference>
<dbReference type="InterPro" id="IPR005886">
    <property type="entry name" value="UDP_G4E"/>
</dbReference>
<keyword evidence="8" id="KW-0299">Galactose metabolism</keyword>
<proteinExistence type="inferred from homology"/>
<evidence type="ECO:0000313" key="13">
    <source>
        <dbReference type="Proteomes" id="UP000811282"/>
    </source>
</evidence>
<evidence type="ECO:0000256" key="8">
    <source>
        <dbReference type="ARBA" id="ARBA00023144"/>
    </source>
</evidence>
<keyword evidence="13" id="KW-1185">Reference proteome</keyword>
<keyword evidence="10" id="KW-0119">Carbohydrate metabolism</keyword>
<dbReference type="CDD" id="cd05247">
    <property type="entry name" value="UDP_G4E_1_SDR_e"/>
    <property type="match status" value="1"/>
</dbReference>
<dbReference type="RefSeq" id="WP_215669934.1">
    <property type="nucleotide sequence ID" value="NZ_JAFJYC010000001.1"/>
</dbReference>
<protein>
    <recommendedName>
        <fullName evidence="6 10">UDP-glucose 4-epimerase</fullName>
        <ecNumber evidence="5 10">5.1.3.2</ecNumber>
    </recommendedName>
</protein>
<evidence type="ECO:0000256" key="5">
    <source>
        <dbReference type="ARBA" id="ARBA00013189"/>
    </source>
</evidence>
<dbReference type="InterPro" id="IPR036291">
    <property type="entry name" value="NAD(P)-bd_dom_sf"/>
</dbReference>
<comment type="caution">
    <text evidence="12">The sequence shown here is derived from an EMBL/GenBank/DDBJ whole genome shotgun (WGS) entry which is preliminary data.</text>
</comment>
<evidence type="ECO:0000256" key="10">
    <source>
        <dbReference type="RuleBase" id="RU366046"/>
    </source>
</evidence>
<comment type="catalytic activity">
    <reaction evidence="1 10">
        <text>UDP-alpha-D-glucose = UDP-alpha-D-galactose</text>
        <dbReference type="Rhea" id="RHEA:22168"/>
        <dbReference type="ChEBI" id="CHEBI:58885"/>
        <dbReference type="ChEBI" id="CHEBI:66914"/>
        <dbReference type="EC" id="5.1.3.2"/>
    </reaction>
</comment>
<feature type="domain" description="NAD-dependent epimerase/dehydratase" evidence="11">
    <location>
        <begin position="3"/>
        <end position="262"/>
    </location>
</feature>
<gene>
    <name evidence="12" type="primary">galE</name>
    <name evidence="12" type="ORF">JZM24_13110</name>
</gene>
<evidence type="ECO:0000256" key="1">
    <source>
        <dbReference type="ARBA" id="ARBA00000083"/>
    </source>
</evidence>
<evidence type="ECO:0000256" key="3">
    <source>
        <dbReference type="ARBA" id="ARBA00004947"/>
    </source>
</evidence>
<dbReference type="NCBIfam" id="NF007956">
    <property type="entry name" value="PRK10675.1"/>
    <property type="match status" value="1"/>
</dbReference>
<dbReference type="PANTHER" id="PTHR43725">
    <property type="entry name" value="UDP-GLUCOSE 4-EPIMERASE"/>
    <property type="match status" value="1"/>
</dbReference>
<dbReference type="Gene3D" id="3.40.50.720">
    <property type="entry name" value="NAD(P)-binding Rossmann-like Domain"/>
    <property type="match status" value="1"/>
</dbReference>
<dbReference type="EMBL" id="JAFJYC010000001">
    <property type="protein sequence ID" value="MBT9432832.1"/>
    <property type="molecule type" value="Genomic_DNA"/>
</dbReference>
<dbReference type="SUPFAM" id="SSF51735">
    <property type="entry name" value="NAD(P)-binding Rossmann-fold domains"/>
    <property type="match status" value="1"/>
</dbReference>
<evidence type="ECO:0000256" key="9">
    <source>
        <dbReference type="ARBA" id="ARBA00023235"/>
    </source>
</evidence>
<comment type="similarity">
    <text evidence="4 10">Belongs to the NAD(P)-dependent epimerase/dehydratase family.</text>
</comment>
<keyword evidence="7 10" id="KW-0520">NAD</keyword>
<comment type="pathway">
    <text evidence="3 10">Carbohydrate metabolism; galactose metabolism.</text>
</comment>
<dbReference type="GO" id="GO:0003978">
    <property type="term" value="F:UDP-glucose 4-epimerase activity"/>
    <property type="evidence" value="ECO:0007669"/>
    <property type="project" value="UniProtKB-EC"/>
</dbReference>
<evidence type="ECO:0000256" key="4">
    <source>
        <dbReference type="ARBA" id="ARBA00007637"/>
    </source>
</evidence>
<evidence type="ECO:0000256" key="6">
    <source>
        <dbReference type="ARBA" id="ARBA00018569"/>
    </source>
</evidence>
<organism evidence="12 13">
    <name type="scientific">Candidatus Sodalis endolongispinus</name>
    <dbReference type="NCBI Taxonomy" id="2812662"/>
    <lineage>
        <taxon>Bacteria</taxon>
        <taxon>Pseudomonadati</taxon>
        <taxon>Pseudomonadota</taxon>
        <taxon>Gammaproteobacteria</taxon>
        <taxon>Enterobacterales</taxon>
        <taxon>Bruguierivoracaceae</taxon>
        <taxon>Sodalis</taxon>
    </lineage>
</organism>
<evidence type="ECO:0000259" key="11">
    <source>
        <dbReference type="Pfam" id="PF01370"/>
    </source>
</evidence>
<evidence type="ECO:0000256" key="7">
    <source>
        <dbReference type="ARBA" id="ARBA00023027"/>
    </source>
</evidence>
<dbReference type="InterPro" id="IPR001509">
    <property type="entry name" value="Epimerase_deHydtase"/>
</dbReference>
<evidence type="ECO:0000313" key="12">
    <source>
        <dbReference type="EMBL" id="MBT9432832.1"/>
    </source>
</evidence>
<keyword evidence="9 10" id="KW-0413">Isomerase</keyword>
<dbReference type="NCBIfam" id="TIGR01179">
    <property type="entry name" value="galE"/>
    <property type="match status" value="1"/>
</dbReference>
<dbReference type="Pfam" id="PF01370">
    <property type="entry name" value="Epimerase"/>
    <property type="match status" value="1"/>
</dbReference>
<dbReference type="EC" id="5.1.3.2" evidence="5 10"/>
<dbReference type="PANTHER" id="PTHR43725:SF47">
    <property type="entry name" value="UDP-GLUCOSE 4-EPIMERASE"/>
    <property type="match status" value="1"/>
</dbReference>
<dbReference type="Proteomes" id="UP000811282">
    <property type="component" value="Unassembled WGS sequence"/>
</dbReference>
<comment type="cofactor">
    <cofactor evidence="2 10">
        <name>NAD(+)</name>
        <dbReference type="ChEBI" id="CHEBI:57540"/>
    </cofactor>
</comment>
<comment type="subunit">
    <text evidence="10">Homodimer.</text>
</comment>
<evidence type="ECO:0000256" key="2">
    <source>
        <dbReference type="ARBA" id="ARBA00001911"/>
    </source>
</evidence>
<name>A0ABS5YD03_9GAMM</name>
<reference evidence="12 13" key="1">
    <citation type="journal article" date="2021" name="Genome Biol. Evol.">
        <title>The evolution of interdependence in a four-way mealybug symbiosis.</title>
        <authorList>
            <person name="Garber A.I."/>
            <person name="Kupper M."/>
            <person name="Laetsch D.R."/>
            <person name="Weldon S.R."/>
            <person name="Ladinsky M.S."/>
            <person name="Bjorkman P.J."/>
            <person name="McCutcheon J.P."/>
        </authorList>
    </citation>
    <scope>NUCLEOTIDE SEQUENCE [LARGE SCALE GENOMIC DNA]</scope>
    <source>
        <strain evidence="12">SOD</strain>
    </source>
</reference>
<accession>A0ABS5YD03</accession>
<sequence>MSILVTGGSGYIGSHTCLQLIAAGITPVIIDNLSNSKRSVMSAIAQLSGHTPAFYQGDIRDQRLLAQIFAEHDIDAVIHFAGLKAVGESVSQPIDYYDNNVYGTLALVEAMREAGIFNLIFSSSATVYGDQPVVPYDESLPTGRPASPYGRSKLMVEEILQDLQHADPRWSVSLLRYFNPVGAHHSGEMGEDPQGPPNNLMPFIAQVAVGRRPSLAIFGNDFPTPDGTGGRDYIHVLDLADGHLAALTTLRDRPGVHIYNLGTGKGHSVLDVVAAFSQACGKPLAYHFAPSRDGDLAAYWAAPEKAARELHWRVSRTLDDMVSDTWHWQSRHPNGYPD</sequence>